<reference evidence="4 5" key="1">
    <citation type="submission" date="2019-07" db="EMBL/GenBank/DDBJ databases">
        <title>Genome sequencing of KACC 19320.</title>
        <authorList>
            <person name="Heo J."/>
            <person name="Kim S.-J."/>
            <person name="Kim J.-S."/>
            <person name="Hong S.-B."/>
            <person name="Kwon S.-W."/>
        </authorList>
    </citation>
    <scope>NUCLEOTIDE SEQUENCE [LARGE SCALE GENOMIC DNA]</scope>
    <source>
        <strain evidence="4 5">KACC 19320</strain>
    </source>
</reference>
<dbReference type="Pfam" id="PF08463">
    <property type="entry name" value="EcoEI_R_C"/>
    <property type="match status" value="1"/>
</dbReference>
<keyword evidence="4" id="KW-0547">Nucleotide-binding</keyword>
<dbReference type="EMBL" id="CP041356">
    <property type="protein sequence ID" value="QDK69899.1"/>
    <property type="molecule type" value="Genomic_DNA"/>
</dbReference>
<gene>
    <name evidence="4" type="ORF">FLP15_00355</name>
</gene>
<dbReference type="Gene3D" id="3.40.50.300">
    <property type="entry name" value="P-loop containing nucleotide triphosphate hydrolases"/>
    <property type="match status" value="2"/>
</dbReference>
<dbReference type="SMART" id="SM00487">
    <property type="entry name" value="DEXDc"/>
    <property type="match status" value="1"/>
</dbReference>
<keyword evidence="4" id="KW-0378">Hydrolase</keyword>
<dbReference type="GO" id="GO:0005524">
    <property type="term" value="F:ATP binding"/>
    <property type="evidence" value="ECO:0007669"/>
    <property type="project" value="InterPro"/>
</dbReference>
<accession>A0A514Z5N6</accession>
<dbReference type="OrthoDB" id="9758243at2"/>
<dbReference type="Pfam" id="PF04851">
    <property type="entry name" value="ResIII"/>
    <property type="match status" value="1"/>
</dbReference>
<name>A0A514Z5N6_9LACT</name>
<dbReference type="REBASE" id="334158">
    <property type="entry name" value="Lsp19320IP"/>
</dbReference>
<dbReference type="PANTHER" id="PTHR47396">
    <property type="entry name" value="TYPE I RESTRICTION ENZYME ECOKI R PROTEIN"/>
    <property type="match status" value="1"/>
</dbReference>
<dbReference type="NCBIfam" id="NF046051">
    <property type="entry name" value="restrict_EcoAI"/>
    <property type="match status" value="1"/>
</dbReference>
<dbReference type="GO" id="GO:0009432">
    <property type="term" value="P:SOS response"/>
    <property type="evidence" value="ECO:0007669"/>
    <property type="project" value="UniProtKB-KW"/>
</dbReference>
<keyword evidence="4" id="KW-0067">ATP-binding</keyword>
<evidence type="ECO:0000256" key="1">
    <source>
        <dbReference type="ARBA" id="ARBA00023236"/>
    </source>
</evidence>
<keyword evidence="5" id="KW-1185">Reference proteome</keyword>
<feature type="region of interest" description="Disordered" evidence="2">
    <location>
        <begin position="567"/>
        <end position="586"/>
    </location>
</feature>
<dbReference type="PANTHER" id="PTHR47396:SF1">
    <property type="entry name" value="ATP-DEPENDENT HELICASE IRC3-RELATED"/>
    <property type="match status" value="1"/>
</dbReference>
<dbReference type="CDD" id="cd18032">
    <property type="entry name" value="DEXHc_RE_I_III_res"/>
    <property type="match status" value="1"/>
</dbReference>
<keyword evidence="1" id="KW-0742">SOS response</keyword>
<dbReference type="GO" id="GO:0006304">
    <property type="term" value="P:DNA modification"/>
    <property type="evidence" value="ECO:0007669"/>
    <property type="project" value="InterPro"/>
</dbReference>
<dbReference type="Gene3D" id="3.90.1570.30">
    <property type="match status" value="1"/>
</dbReference>
<dbReference type="RefSeq" id="WP_142765566.1">
    <property type="nucleotide sequence ID" value="NZ_CP041356.1"/>
</dbReference>
<dbReference type="InterPro" id="IPR006935">
    <property type="entry name" value="Helicase/UvrB_N"/>
</dbReference>
<dbReference type="InterPro" id="IPR027417">
    <property type="entry name" value="P-loop_NTPase"/>
</dbReference>
<dbReference type="KEGG" id="lack:FLP15_00355"/>
<evidence type="ECO:0000259" key="3">
    <source>
        <dbReference type="PROSITE" id="PS51192"/>
    </source>
</evidence>
<dbReference type="CDD" id="cd18799">
    <property type="entry name" value="SF2_C_EcoAI-like"/>
    <property type="match status" value="1"/>
</dbReference>
<dbReference type="SUPFAM" id="SSF52540">
    <property type="entry name" value="P-loop containing nucleoside triphosphate hydrolases"/>
    <property type="match status" value="2"/>
</dbReference>
<feature type="domain" description="Helicase ATP-binding" evidence="3">
    <location>
        <begin position="181"/>
        <end position="346"/>
    </location>
</feature>
<keyword evidence="4" id="KW-0347">Helicase</keyword>
<dbReference type="GO" id="GO:0003677">
    <property type="term" value="F:DNA binding"/>
    <property type="evidence" value="ECO:0007669"/>
    <property type="project" value="InterPro"/>
</dbReference>
<dbReference type="GO" id="GO:0005829">
    <property type="term" value="C:cytosol"/>
    <property type="evidence" value="ECO:0007669"/>
    <property type="project" value="TreeGrafter"/>
</dbReference>
<keyword evidence="1" id="KW-0227">DNA damage</keyword>
<sequence>MAEYLIPKQQMSEEDIKVNFITPALVSKGWKNGTDILYEKSFTDGRVQVNGEKSKREKAKFTDYLLFYTLNNPIAVVEAKDNAHSVGHGLQQAMGYGQILDVPFVYSSNGDAFVEHDFLTGKEREVALDEFPTKEELWERWVRDGKLTEAEQAMKKQSYYTAQDANTPRYYQRIAINRTVEAVANGQERIMFVLATGTGKTYTAFQIIHRLMQAGLKKRVLYLADRKVLIEQPFNKDFKPFGNRKTIIDAKLLNSPEAFNSYEIYLGLYQQLAGEDGTETHYEKFGPNYFDLIVIDEAHRGSAKEESNWRKILDYFSSATQIGMTATPKEDNVTSNEKYFGKPIYTYSLKQGIDDGFLAPYRVIRVNFDIDVNNYRPEKGKTDRYGMIIEDRQYNRKDFDKTIVIDNRTKKVAKYVSDYLKNRNARFDKSIFFCVDIEHATRMRIALANENSDLMLEEPRYVMQMTSGEKEGIEQLENFSDPNEKYPVLVTTSKLLTTGVDAKTCKIIVLDANIQSMTEFKQIIGRGTRLDEDNGKTFFTIIDFRNVTNKFADPDFDGDPVMIIDGGDTPPKGGGNTPKPTEPPTPKYYVDDKEVKVVNATVQIIDADGKLITESLIDYSKKNVLGQYATLNDFIQAWSDADKKSAIIEELEKKGVFLDEIRLSEKNLTDIDDFDLLLQLAYGQKPLTKAERVNNVKKRGYLYQYSDEAREVLEILLDKYKDSGIENIEDLSVLKLPDFDKFKGITYVINNFGGKLQYQNAVRELTRELYTMTA</sequence>
<dbReference type="InterPro" id="IPR050742">
    <property type="entry name" value="Helicase_Restrict-Modif_Enz"/>
</dbReference>
<proteinExistence type="predicted"/>
<dbReference type="InterPro" id="IPR013670">
    <property type="entry name" value="EcoEI_R_C_dom"/>
</dbReference>
<protein>
    <submittedName>
        <fullName evidence="4">DEAD/DEAH box helicase</fullName>
    </submittedName>
</protein>
<evidence type="ECO:0000313" key="4">
    <source>
        <dbReference type="EMBL" id="QDK69899.1"/>
    </source>
</evidence>
<organism evidence="4 5">
    <name type="scientific">Lactococcus protaetiae</name>
    <dbReference type="NCBI Taxonomy" id="2592653"/>
    <lineage>
        <taxon>Bacteria</taxon>
        <taxon>Bacillati</taxon>
        <taxon>Bacillota</taxon>
        <taxon>Bacilli</taxon>
        <taxon>Lactobacillales</taxon>
        <taxon>Streptococcaceae</taxon>
        <taxon>Lactococcus</taxon>
    </lineage>
</organism>
<dbReference type="PROSITE" id="PS51192">
    <property type="entry name" value="HELICASE_ATP_BIND_1"/>
    <property type="match status" value="1"/>
</dbReference>
<dbReference type="AlphaFoldDB" id="A0A514Z5N6"/>
<evidence type="ECO:0000313" key="5">
    <source>
        <dbReference type="Proteomes" id="UP000315128"/>
    </source>
</evidence>
<dbReference type="GO" id="GO:0004386">
    <property type="term" value="F:helicase activity"/>
    <property type="evidence" value="ECO:0007669"/>
    <property type="project" value="UniProtKB-KW"/>
</dbReference>
<dbReference type="GO" id="GO:0016787">
    <property type="term" value="F:hydrolase activity"/>
    <property type="evidence" value="ECO:0007669"/>
    <property type="project" value="InterPro"/>
</dbReference>
<dbReference type="Proteomes" id="UP000315128">
    <property type="component" value="Chromosome"/>
</dbReference>
<evidence type="ECO:0000256" key="2">
    <source>
        <dbReference type="SAM" id="MobiDB-lite"/>
    </source>
</evidence>
<dbReference type="InterPro" id="IPR014001">
    <property type="entry name" value="Helicase_ATP-bd"/>
</dbReference>